<sequence length="383" mass="44717">MTSTTSLVEDALDNFTSFDISTYTNNNDATVRPSSTLLLLFKWFFRFTCVFIVILCPWANYKLIQIFQTHPFYKDSSSKWYITFKAIFDIIYTLISLPIIFCLTFSIDLIHKSLFTCKAITYLHFTADDLISVMLTFLCIDRMIRITCNYRLRERCSLVVCIILTILFLIINIHNVIRFQYQDGFCQKAYLSIGDYDFDIYYSLILTSVSWTIIFIASINLTVGIYCDRVRRIQLRQQQPLAPPHQQEQQQQQKPNNISFLGYYPKKSDNDRLGLIDNIDDFEDSTEITIEPNKFDNRPSQYEEQDNIDLQISVCVLITSAIFLSCNLPNFILYVMRAVFHSTFSSIGYVFIYISFLPLLIVHTVSYFVFKHLAARIFPNNSS</sequence>
<proteinExistence type="predicted"/>
<dbReference type="PROSITE" id="PS50262">
    <property type="entry name" value="G_PROTEIN_RECEP_F1_2"/>
    <property type="match status" value="1"/>
</dbReference>
<dbReference type="InterPro" id="IPR017452">
    <property type="entry name" value="GPCR_Rhodpsn_7TM"/>
</dbReference>
<dbReference type="AlphaFoldDB" id="A0A818WAU2"/>
<feature type="transmembrane region" description="Helical" evidence="9">
    <location>
        <begin position="82"/>
        <end position="107"/>
    </location>
</feature>
<evidence type="ECO:0000256" key="3">
    <source>
        <dbReference type="ARBA" id="ARBA00022692"/>
    </source>
</evidence>
<evidence type="ECO:0000256" key="6">
    <source>
        <dbReference type="ARBA" id="ARBA00023136"/>
    </source>
</evidence>
<feature type="domain" description="G-protein coupled receptors family 1 profile" evidence="10">
    <location>
        <begin position="59"/>
        <end position="370"/>
    </location>
</feature>
<keyword evidence="7" id="KW-0675">Receptor</keyword>
<comment type="subcellular location">
    <subcellularLocation>
        <location evidence="1">Cell membrane</location>
        <topology evidence="1">Multi-pass membrane protein</topology>
    </subcellularLocation>
</comment>
<feature type="transmembrane region" description="Helical" evidence="9">
    <location>
        <begin position="156"/>
        <end position="177"/>
    </location>
</feature>
<dbReference type="EMBL" id="CAJOAZ010000846">
    <property type="protein sequence ID" value="CAF3722768.1"/>
    <property type="molecule type" value="Genomic_DNA"/>
</dbReference>
<dbReference type="InterPro" id="IPR000276">
    <property type="entry name" value="GPCR_Rhodpsn"/>
</dbReference>
<gene>
    <name evidence="11" type="ORF">JYZ213_LOCUS42061</name>
    <name evidence="12" type="ORF">OXD698_LOCUS13753</name>
</gene>
<keyword evidence="2" id="KW-1003">Cell membrane</keyword>
<evidence type="ECO:0000256" key="7">
    <source>
        <dbReference type="ARBA" id="ARBA00023170"/>
    </source>
</evidence>
<dbReference type="GO" id="GO:0008528">
    <property type="term" value="F:G protein-coupled peptide receptor activity"/>
    <property type="evidence" value="ECO:0007669"/>
    <property type="project" value="TreeGrafter"/>
</dbReference>
<accession>A0A818WAU2</accession>
<dbReference type="Gene3D" id="1.20.1070.10">
    <property type="entry name" value="Rhodopsin 7-helix transmembrane proteins"/>
    <property type="match status" value="1"/>
</dbReference>
<evidence type="ECO:0000313" key="13">
    <source>
        <dbReference type="Proteomes" id="UP000663844"/>
    </source>
</evidence>
<name>A0A818WAU2_9BILA</name>
<evidence type="ECO:0000256" key="2">
    <source>
        <dbReference type="ARBA" id="ARBA00022475"/>
    </source>
</evidence>
<evidence type="ECO:0000259" key="10">
    <source>
        <dbReference type="PROSITE" id="PS50262"/>
    </source>
</evidence>
<dbReference type="Proteomes" id="UP000663844">
    <property type="component" value="Unassembled WGS sequence"/>
</dbReference>
<feature type="transmembrane region" description="Helical" evidence="9">
    <location>
        <begin position="200"/>
        <end position="227"/>
    </location>
</feature>
<dbReference type="SUPFAM" id="SSF81321">
    <property type="entry name" value="Family A G protein-coupled receptor-like"/>
    <property type="match status" value="1"/>
</dbReference>
<dbReference type="GO" id="GO:0005886">
    <property type="term" value="C:plasma membrane"/>
    <property type="evidence" value="ECO:0007669"/>
    <property type="project" value="UniProtKB-SubCell"/>
</dbReference>
<dbReference type="Pfam" id="PF00001">
    <property type="entry name" value="7tm_1"/>
    <property type="match status" value="1"/>
</dbReference>
<keyword evidence="3 9" id="KW-0812">Transmembrane</keyword>
<comment type="caution">
    <text evidence="12">The sequence shown here is derived from an EMBL/GenBank/DDBJ whole genome shotgun (WGS) entry which is preliminary data.</text>
</comment>
<evidence type="ECO:0000313" key="11">
    <source>
        <dbReference type="EMBL" id="CAF1475491.1"/>
    </source>
</evidence>
<dbReference type="PANTHER" id="PTHR24230">
    <property type="entry name" value="G-PROTEIN COUPLED RECEPTOR"/>
    <property type="match status" value="1"/>
</dbReference>
<keyword evidence="6 9" id="KW-0472">Membrane</keyword>
<keyword evidence="4 9" id="KW-1133">Transmembrane helix</keyword>
<feature type="transmembrane region" description="Helical" evidence="9">
    <location>
        <begin position="119"/>
        <end position="144"/>
    </location>
</feature>
<feature type="transmembrane region" description="Helical" evidence="9">
    <location>
        <begin position="314"/>
        <end position="335"/>
    </location>
</feature>
<evidence type="ECO:0000256" key="1">
    <source>
        <dbReference type="ARBA" id="ARBA00004651"/>
    </source>
</evidence>
<dbReference type="GO" id="GO:0007218">
    <property type="term" value="P:neuropeptide signaling pathway"/>
    <property type="evidence" value="ECO:0007669"/>
    <property type="project" value="TreeGrafter"/>
</dbReference>
<feature type="transmembrane region" description="Helical" evidence="9">
    <location>
        <begin position="43"/>
        <end position="61"/>
    </location>
</feature>
<evidence type="ECO:0000313" key="12">
    <source>
        <dbReference type="EMBL" id="CAF3722768.1"/>
    </source>
</evidence>
<feature type="transmembrane region" description="Helical" evidence="9">
    <location>
        <begin position="347"/>
        <end position="370"/>
    </location>
</feature>
<organism evidence="12 13">
    <name type="scientific">Adineta steineri</name>
    <dbReference type="NCBI Taxonomy" id="433720"/>
    <lineage>
        <taxon>Eukaryota</taxon>
        <taxon>Metazoa</taxon>
        <taxon>Spiralia</taxon>
        <taxon>Gnathifera</taxon>
        <taxon>Rotifera</taxon>
        <taxon>Eurotatoria</taxon>
        <taxon>Bdelloidea</taxon>
        <taxon>Adinetida</taxon>
        <taxon>Adinetidae</taxon>
        <taxon>Adineta</taxon>
    </lineage>
</organism>
<reference evidence="12" key="1">
    <citation type="submission" date="2021-02" db="EMBL/GenBank/DDBJ databases">
        <authorList>
            <person name="Nowell W R."/>
        </authorList>
    </citation>
    <scope>NUCLEOTIDE SEQUENCE</scope>
</reference>
<evidence type="ECO:0000256" key="8">
    <source>
        <dbReference type="ARBA" id="ARBA00023224"/>
    </source>
</evidence>
<keyword evidence="8" id="KW-0807">Transducer</keyword>
<dbReference type="Proteomes" id="UP000663845">
    <property type="component" value="Unassembled WGS sequence"/>
</dbReference>
<protein>
    <recommendedName>
        <fullName evidence="10">G-protein coupled receptors family 1 profile domain-containing protein</fullName>
    </recommendedName>
</protein>
<keyword evidence="5" id="KW-0297">G-protein coupled receptor</keyword>
<evidence type="ECO:0000256" key="9">
    <source>
        <dbReference type="SAM" id="Phobius"/>
    </source>
</evidence>
<evidence type="ECO:0000256" key="4">
    <source>
        <dbReference type="ARBA" id="ARBA00022989"/>
    </source>
</evidence>
<dbReference type="EMBL" id="CAJNOG010001855">
    <property type="protein sequence ID" value="CAF1475491.1"/>
    <property type="molecule type" value="Genomic_DNA"/>
</dbReference>
<evidence type="ECO:0000256" key="5">
    <source>
        <dbReference type="ARBA" id="ARBA00023040"/>
    </source>
</evidence>